<keyword evidence="8" id="KW-1185">Reference proteome</keyword>
<comment type="subcellular location">
    <subcellularLocation>
        <location evidence="1">Cell membrane</location>
        <topology evidence="1">Multi-pass membrane protein</topology>
    </subcellularLocation>
</comment>
<dbReference type="Proteomes" id="UP000598997">
    <property type="component" value="Unassembled WGS sequence"/>
</dbReference>
<evidence type="ECO:0000256" key="4">
    <source>
        <dbReference type="ARBA" id="ARBA00022989"/>
    </source>
</evidence>
<evidence type="ECO:0000256" key="5">
    <source>
        <dbReference type="ARBA" id="ARBA00023136"/>
    </source>
</evidence>
<comment type="caution">
    <text evidence="7">The sequence shown here is derived from an EMBL/GenBank/DDBJ whole genome shotgun (WGS) entry which is preliminary data.</text>
</comment>
<dbReference type="InterPro" id="IPR050833">
    <property type="entry name" value="Poly_Biosynth_Transport"/>
</dbReference>
<dbReference type="InterPro" id="IPR002797">
    <property type="entry name" value="Polysacc_synth"/>
</dbReference>
<evidence type="ECO:0000256" key="2">
    <source>
        <dbReference type="ARBA" id="ARBA00022475"/>
    </source>
</evidence>
<sequence>MPFAWLWSKGAMMGAKGPDNTGTRSLLSRMLTNVAWLIGGKGFGAVCSLVYLAILTRSLGLKDFGHFALIFGTSQALIALAEFQTWRVVVKYGVEHVHQKDWGKFGRLAMMSGVLDVIGAVLGCVIAYFAFYEFADALELNPTLVDTAFWFNVAALWALVSAPTGIVRALDRFDMAVYIEAIVPLGRLLAAIAIWLTGPSLVLFLIAWAVIDLLEAAIYWIVARRLCPQAIRLAHLKDAFKAREENPGLVRFFFVTYASATVEAVFRHGPLLAVGYFVNTSAAGLFRLANQLAQGLAKLSSLLSRAAYAEISRAKVASAAKEFRKLAAQTSKIAGAGGAIVVLLAVALGGQIMALLGGDEFRGGYVILIPLTVAASFELAGVAFEPVLHSTGKAMLSLISRLVSVFAAAAAVYVLVGPYGSPGIAWAVAIGGAVGYVVMGILAVMTLRRMDAEEAALPRG</sequence>
<keyword evidence="2" id="KW-1003">Cell membrane</keyword>
<evidence type="ECO:0000256" key="3">
    <source>
        <dbReference type="ARBA" id="ARBA00022692"/>
    </source>
</evidence>
<evidence type="ECO:0000256" key="6">
    <source>
        <dbReference type="SAM" id="Phobius"/>
    </source>
</evidence>
<feature type="transmembrane region" description="Helical" evidence="6">
    <location>
        <begin position="149"/>
        <end position="170"/>
    </location>
</feature>
<feature type="transmembrane region" description="Helical" evidence="6">
    <location>
        <begin position="34"/>
        <end position="54"/>
    </location>
</feature>
<feature type="transmembrane region" description="Helical" evidence="6">
    <location>
        <begin position="396"/>
        <end position="417"/>
    </location>
</feature>
<protein>
    <submittedName>
        <fullName evidence="7">Teichoic acid transporter</fullName>
    </submittedName>
</protein>
<feature type="transmembrane region" description="Helical" evidence="6">
    <location>
        <begin position="177"/>
        <end position="196"/>
    </location>
</feature>
<dbReference type="PANTHER" id="PTHR30250">
    <property type="entry name" value="PST FAMILY PREDICTED COLANIC ACID TRANSPORTER"/>
    <property type="match status" value="1"/>
</dbReference>
<evidence type="ECO:0000313" key="8">
    <source>
        <dbReference type="Proteomes" id="UP000598997"/>
    </source>
</evidence>
<evidence type="ECO:0000313" key="7">
    <source>
        <dbReference type="EMBL" id="GGD45928.1"/>
    </source>
</evidence>
<feature type="transmembrane region" description="Helical" evidence="6">
    <location>
        <begin position="333"/>
        <end position="357"/>
    </location>
</feature>
<evidence type="ECO:0000256" key="1">
    <source>
        <dbReference type="ARBA" id="ARBA00004651"/>
    </source>
</evidence>
<accession>A0A917DLH1</accession>
<proteinExistence type="predicted"/>
<dbReference type="GO" id="GO:0005886">
    <property type="term" value="C:plasma membrane"/>
    <property type="evidence" value="ECO:0007669"/>
    <property type="project" value="UniProtKB-SubCell"/>
</dbReference>
<keyword evidence="3 6" id="KW-0812">Transmembrane</keyword>
<name>A0A917DLH1_9SPHN</name>
<dbReference type="RefSeq" id="WP_244881969.1">
    <property type="nucleotide sequence ID" value="NZ_LYWY01000019.1"/>
</dbReference>
<dbReference type="PANTHER" id="PTHR30250:SF31">
    <property type="entry name" value="INNER MEMBRANE PROTEIN YGHQ"/>
    <property type="match status" value="1"/>
</dbReference>
<feature type="transmembrane region" description="Helical" evidence="6">
    <location>
        <begin position="363"/>
        <end position="384"/>
    </location>
</feature>
<dbReference type="AlphaFoldDB" id="A0A917DLH1"/>
<feature type="transmembrane region" description="Helical" evidence="6">
    <location>
        <begin position="202"/>
        <end position="222"/>
    </location>
</feature>
<feature type="transmembrane region" description="Helical" evidence="6">
    <location>
        <begin position="423"/>
        <end position="444"/>
    </location>
</feature>
<reference evidence="7 8" key="1">
    <citation type="journal article" date="2014" name="Int. J. Syst. Evol. Microbiol.">
        <title>Complete genome sequence of Corynebacterium casei LMG S-19264T (=DSM 44701T), isolated from a smear-ripened cheese.</title>
        <authorList>
            <consortium name="US DOE Joint Genome Institute (JGI-PGF)"/>
            <person name="Walter F."/>
            <person name="Albersmeier A."/>
            <person name="Kalinowski J."/>
            <person name="Ruckert C."/>
        </authorList>
    </citation>
    <scope>NUCLEOTIDE SEQUENCE [LARGE SCALE GENOMIC DNA]</scope>
    <source>
        <strain evidence="7 8">CGMCC 1.15358</strain>
    </source>
</reference>
<feature type="transmembrane region" description="Helical" evidence="6">
    <location>
        <begin position="108"/>
        <end position="129"/>
    </location>
</feature>
<gene>
    <name evidence="7" type="ORF">GCM10010989_20160</name>
</gene>
<keyword evidence="5 6" id="KW-0472">Membrane</keyword>
<keyword evidence="4 6" id="KW-1133">Transmembrane helix</keyword>
<dbReference type="EMBL" id="BMIO01000006">
    <property type="protein sequence ID" value="GGD45928.1"/>
    <property type="molecule type" value="Genomic_DNA"/>
</dbReference>
<dbReference type="Pfam" id="PF01943">
    <property type="entry name" value="Polysacc_synt"/>
    <property type="match status" value="1"/>
</dbReference>
<organism evidence="7 8">
    <name type="scientific">Croceicoccus pelagius</name>
    <dbReference type="NCBI Taxonomy" id="1703341"/>
    <lineage>
        <taxon>Bacteria</taxon>
        <taxon>Pseudomonadati</taxon>
        <taxon>Pseudomonadota</taxon>
        <taxon>Alphaproteobacteria</taxon>
        <taxon>Sphingomonadales</taxon>
        <taxon>Erythrobacteraceae</taxon>
        <taxon>Croceicoccus</taxon>
    </lineage>
</organism>